<evidence type="ECO:0000313" key="1">
    <source>
        <dbReference type="EMBL" id="RMC18664.1"/>
    </source>
</evidence>
<sequence>MAVPPTADGREDHSDTPVFVSSIAYDRVRDNGLKLKQTALATWGDVSITWADVSIGTGITSHKIWNGTDNNYVGEKLFNLFMQMTDFTRISAQTDPEELFLYYLGSVFRQKFCEKEQSLTSSTKEAGRATRLIWKLKYCTNPFTFLSSQFGILPGPLLVGGMA</sequence>
<keyword evidence="2" id="KW-1185">Reference proteome</keyword>
<gene>
    <name evidence="1" type="ORF">DUI87_04560</name>
</gene>
<accession>A0A3M0L455</accession>
<proteinExistence type="predicted"/>
<name>A0A3M0L455_HIRRU</name>
<reference evidence="1 2" key="1">
    <citation type="submission" date="2018-07" db="EMBL/GenBank/DDBJ databases">
        <title>A high quality draft genome assembly of the barn swallow (H. rustica rustica).</title>
        <authorList>
            <person name="Formenti G."/>
            <person name="Chiara M."/>
            <person name="Poveda L."/>
            <person name="Francoijs K.-J."/>
            <person name="Bonisoli-Alquati A."/>
            <person name="Canova L."/>
            <person name="Gianfranceschi L."/>
            <person name="Horner D.S."/>
            <person name="Saino N."/>
        </authorList>
    </citation>
    <scope>NUCLEOTIDE SEQUENCE [LARGE SCALE GENOMIC DNA]</scope>
    <source>
        <strain evidence="1">Chelidonia</strain>
        <tissue evidence="1">Blood</tissue>
    </source>
</reference>
<dbReference type="EMBL" id="QRBI01000096">
    <property type="protein sequence ID" value="RMC18664.1"/>
    <property type="molecule type" value="Genomic_DNA"/>
</dbReference>
<evidence type="ECO:0000313" key="2">
    <source>
        <dbReference type="Proteomes" id="UP000269221"/>
    </source>
</evidence>
<protein>
    <submittedName>
        <fullName evidence="1">Uncharacterized protein</fullName>
    </submittedName>
</protein>
<dbReference type="AlphaFoldDB" id="A0A3M0L455"/>
<comment type="caution">
    <text evidence="1">The sequence shown here is derived from an EMBL/GenBank/DDBJ whole genome shotgun (WGS) entry which is preliminary data.</text>
</comment>
<organism evidence="1 2">
    <name type="scientific">Hirundo rustica rustica</name>
    <dbReference type="NCBI Taxonomy" id="333673"/>
    <lineage>
        <taxon>Eukaryota</taxon>
        <taxon>Metazoa</taxon>
        <taxon>Chordata</taxon>
        <taxon>Craniata</taxon>
        <taxon>Vertebrata</taxon>
        <taxon>Euteleostomi</taxon>
        <taxon>Archelosauria</taxon>
        <taxon>Archosauria</taxon>
        <taxon>Dinosauria</taxon>
        <taxon>Saurischia</taxon>
        <taxon>Theropoda</taxon>
        <taxon>Coelurosauria</taxon>
        <taxon>Aves</taxon>
        <taxon>Neognathae</taxon>
        <taxon>Neoaves</taxon>
        <taxon>Telluraves</taxon>
        <taxon>Australaves</taxon>
        <taxon>Passeriformes</taxon>
        <taxon>Sylvioidea</taxon>
        <taxon>Hirundinidae</taxon>
        <taxon>Hirundo</taxon>
    </lineage>
</organism>
<dbReference type="Proteomes" id="UP000269221">
    <property type="component" value="Unassembled WGS sequence"/>
</dbReference>